<dbReference type="AlphaFoldDB" id="A0A4V2KUJ7"/>
<dbReference type="EMBL" id="SCHB01000371">
    <property type="protein sequence ID" value="TBW67870.1"/>
    <property type="molecule type" value="Genomic_DNA"/>
</dbReference>
<protein>
    <submittedName>
        <fullName evidence="1">Uncharacterized protein</fullName>
    </submittedName>
</protein>
<comment type="caution">
    <text evidence="1">The sequence shown here is derived from an EMBL/GenBank/DDBJ whole genome shotgun (WGS) entry which is preliminary data.</text>
</comment>
<dbReference type="GeneID" id="71692517"/>
<reference evidence="1 2" key="1">
    <citation type="journal article" date="2019" name="Sci. Transl. Med.">
        <title>Quorum sensing between bacterial species on the skin protects against epidermal injury in atopic dermatitis.</title>
        <authorList>
            <person name="Williams M.R."/>
        </authorList>
    </citation>
    <scope>NUCLEOTIDE SEQUENCE [LARGE SCALE GENOMIC DNA]</scope>
    <source>
        <strain evidence="1 2">E7</strain>
    </source>
</reference>
<accession>A0A4V2KUJ7</accession>
<name>A0A4V2KUJ7_STALU</name>
<evidence type="ECO:0000313" key="1">
    <source>
        <dbReference type="EMBL" id="TBW67870.1"/>
    </source>
</evidence>
<proteinExistence type="predicted"/>
<organism evidence="1 2">
    <name type="scientific">Staphylococcus lugdunensis</name>
    <dbReference type="NCBI Taxonomy" id="28035"/>
    <lineage>
        <taxon>Bacteria</taxon>
        <taxon>Bacillati</taxon>
        <taxon>Bacillota</taxon>
        <taxon>Bacilli</taxon>
        <taxon>Bacillales</taxon>
        <taxon>Staphylococcaceae</taxon>
        <taxon>Staphylococcus</taxon>
    </lineage>
</organism>
<dbReference type="RefSeq" id="WP_002494433.1">
    <property type="nucleotide sequence ID" value="NZ_SCHB01000371.1"/>
</dbReference>
<gene>
    <name evidence="1" type="ORF">EQ812_14295</name>
</gene>
<sequence>MPKNCEINVTMYVTKANFFKVVWKRFLNKKSYHFMLIVTTNRFPKLLNFLLNDWLFTFLSPTCV</sequence>
<dbReference type="Proteomes" id="UP000293637">
    <property type="component" value="Unassembled WGS sequence"/>
</dbReference>
<evidence type="ECO:0000313" key="2">
    <source>
        <dbReference type="Proteomes" id="UP000293637"/>
    </source>
</evidence>